<gene>
    <name evidence="1" type="ORF">C8D94_10432</name>
</gene>
<dbReference type="OrthoDB" id="892266at2"/>
<keyword evidence="2" id="KW-1185">Reference proteome</keyword>
<dbReference type="AlphaFoldDB" id="A0A370Q9E2"/>
<dbReference type="RefSeq" id="WP_115124085.1">
    <property type="nucleotide sequence ID" value="NZ_QRAO01000004.1"/>
</dbReference>
<comment type="caution">
    <text evidence="1">The sequence shown here is derived from an EMBL/GenBank/DDBJ whole genome shotgun (WGS) entry which is preliminary data.</text>
</comment>
<dbReference type="PROSITE" id="PS51257">
    <property type="entry name" value="PROKAR_LIPOPROTEIN"/>
    <property type="match status" value="1"/>
</dbReference>
<sequence length="230" mass="26435">MKNILPIVVLLLALVGCQETKTNNTRLELIPDPEENPDLTDAQSIAYNNGLAHWNKVSELRFTFNVDRGGKHYERSWRWKPKTDDVTLISENDTVTYNRKEMDSLIMKTDAGFVNDSYWLLAPYKLVWDQGTTLSKTTTAIAPISKDTLNKLTITYGNKGGYTPGDAYDFYFDTNFRVKEWIFRKGNDSTPSMMTTWEDYKDYNGLTLSKMHQDSTGGFKLYFTDISVKK</sequence>
<organism evidence="1 2">
    <name type="scientific">Marinirhabdus gelatinilytica</name>
    <dbReference type="NCBI Taxonomy" id="1703343"/>
    <lineage>
        <taxon>Bacteria</taxon>
        <taxon>Pseudomonadati</taxon>
        <taxon>Bacteroidota</taxon>
        <taxon>Flavobacteriia</taxon>
        <taxon>Flavobacteriales</taxon>
        <taxon>Flavobacteriaceae</taxon>
    </lineage>
</organism>
<proteinExistence type="predicted"/>
<evidence type="ECO:0000313" key="1">
    <source>
        <dbReference type="EMBL" id="RDK84660.1"/>
    </source>
</evidence>
<dbReference type="Proteomes" id="UP000255317">
    <property type="component" value="Unassembled WGS sequence"/>
</dbReference>
<evidence type="ECO:0000313" key="2">
    <source>
        <dbReference type="Proteomes" id="UP000255317"/>
    </source>
</evidence>
<name>A0A370Q9E2_9FLAO</name>
<evidence type="ECO:0008006" key="3">
    <source>
        <dbReference type="Google" id="ProtNLM"/>
    </source>
</evidence>
<accession>A0A370Q9E2</accession>
<reference evidence="1 2" key="1">
    <citation type="submission" date="2018-07" db="EMBL/GenBank/DDBJ databases">
        <title>Genomic Encyclopedia of Type Strains, Phase IV (KMG-IV): sequencing the most valuable type-strain genomes for metagenomic binning, comparative biology and taxonomic classification.</title>
        <authorList>
            <person name="Goeker M."/>
        </authorList>
    </citation>
    <scope>NUCLEOTIDE SEQUENCE [LARGE SCALE GENOMIC DNA]</scope>
    <source>
        <strain evidence="1 2">DSM 101478</strain>
    </source>
</reference>
<dbReference type="EMBL" id="QRAO01000004">
    <property type="protein sequence ID" value="RDK84660.1"/>
    <property type="molecule type" value="Genomic_DNA"/>
</dbReference>
<protein>
    <recommendedName>
        <fullName evidence="3">Selenophosphate synthetase</fullName>
    </recommendedName>
</protein>